<accession>A0A151A320</accession>
<proteinExistence type="predicted"/>
<protein>
    <recommendedName>
        <fullName evidence="1">HNH nuclease domain-containing protein</fullName>
    </recommendedName>
</protein>
<comment type="caution">
    <text evidence="2">The sequence shown here is derived from an EMBL/GenBank/DDBJ whole genome shotgun (WGS) entry which is preliminary data.</text>
</comment>
<evidence type="ECO:0000313" key="3">
    <source>
        <dbReference type="Proteomes" id="UP000075418"/>
    </source>
</evidence>
<dbReference type="Pfam" id="PF01844">
    <property type="entry name" value="HNH"/>
    <property type="match status" value="1"/>
</dbReference>
<dbReference type="GO" id="GO:0003676">
    <property type="term" value="F:nucleic acid binding"/>
    <property type="evidence" value="ECO:0007669"/>
    <property type="project" value="InterPro"/>
</dbReference>
<dbReference type="Gene3D" id="1.10.30.50">
    <property type="match status" value="1"/>
</dbReference>
<dbReference type="RefSeq" id="WP_061854020.1">
    <property type="nucleotide sequence ID" value="NZ_JADIIP010000001.1"/>
</dbReference>
<dbReference type="InterPro" id="IPR002711">
    <property type="entry name" value="HNH"/>
</dbReference>
<sequence>MSNLLTKKELCNELKIQTNTLSNWKVHGMPGSESNLYNKDEVLKWHKNITKPINELQVGEKYNNDQIQEKFKCSSQGGMRRSHLTNTLVLFSDHSKTSPLYEDVKWTDDVGKNIIDYTGMGQEGDQSFDNGQNKTLKNSNKLSVKVYLFETYEAAVHIFRGEVKLYQEPYMAQQKGRLVCIFPLLIGDKDFYSSQEEFEKIEKKQEGKLKKQDKQSVYESAKKASNQTKKKSIATVQVYYRDPSISTHVKNRAHGRCDLCGEYAAFNDRNGNPYLECHHVEWLSHGGKDSIENAVALDATCHRKMHELDLAEDVEKLKSKIKEYSNRGL</sequence>
<feature type="domain" description="HNH nuclease" evidence="1">
    <location>
        <begin position="244"/>
        <end position="303"/>
    </location>
</feature>
<dbReference type="InterPro" id="IPR003615">
    <property type="entry name" value="HNH_nuc"/>
</dbReference>
<dbReference type="CDD" id="cd00085">
    <property type="entry name" value="HNHc"/>
    <property type="match status" value="1"/>
</dbReference>
<evidence type="ECO:0000313" key="2">
    <source>
        <dbReference type="EMBL" id="KYH13789.1"/>
    </source>
</evidence>
<dbReference type="Pfam" id="PF26348">
    <property type="entry name" value="SRA_ScoMcrA"/>
    <property type="match status" value="1"/>
</dbReference>
<reference evidence="2 3" key="1">
    <citation type="submission" date="2016-02" db="EMBL/GenBank/DDBJ databases">
        <title>Draft genome sequence of hydrocarbon degrading Staphylococcus saprophyticus Strain CNV2, isolated from crude-oil contaminated soil from Noonmati Oil Refinery, Guwahati, Assam, India.</title>
        <authorList>
            <person name="Mukherjee A."/>
            <person name="Chettri B."/>
            <person name="Langpoklakpam J."/>
            <person name="Singh A.K."/>
            <person name="Chattopadhyay D.J."/>
        </authorList>
    </citation>
    <scope>NUCLEOTIDE SEQUENCE [LARGE SCALE GENOMIC DNA]</scope>
    <source>
        <strain evidence="2 3">CNV2</strain>
    </source>
</reference>
<dbReference type="Proteomes" id="UP000075418">
    <property type="component" value="Unassembled WGS sequence"/>
</dbReference>
<dbReference type="GO" id="GO:0008270">
    <property type="term" value="F:zinc ion binding"/>
    <property type="evidence" value="ECO:0007669"/>
    <property type="project" value="InterPro"/>
</dbReference>
<dbReference type="EMBL" id="LUGM01000002">
    <property type="protein sequence ID" value="KYH13789.1"/>
    <property type="molecule type" value="Genomic_DNA"/>
</dbReference>
<name>A0A151A320_9STAP</name>
<dbReference type="SMART" id="SM00507">
    <property type="entry name" value="HNHc"/>
    <property type="match status" value="1"/>
</dbReference>
<evidence type="ECO:0000259" key="1">
    <source>
        <dbReference type="SMART" id="SM00507"/>
    </source>
</evidence>
<dbReference type="AlphaFoldDB" id="A0A151A320"/>
<organism evidence="2 3">
    <name type="scientific">Staphylococcus kloosii</name>
    <dbReference type="NCBI Taxonomy" id="29384"/>
    <lineage>
        <taxon>Bacteria</taxon>
        <taxon>Bacillati</taxon>
        <taxon>Bacillota</taxon>
        <taxon>Bacilli</taxon>
        <taxon>Bacillales</taxon>
        <taxon>Staphylococcaceae</taxon>
        <taxon>Staphylococcus</taxon>
    </lineage>
</organism>
<gene>
    <name evidence="2" type="ORF">A0131_03080</name>
</gene>
<dbReference type="InterPro" id="IPR058712">
    <property type="entry name" value="SRA_ScoMcrA"/>
</dbReference>
<dbReference type="GO" id="GO:0004519">
    <property type="term" value="F:endonuclease activity"/>
    <property type="evidence" value="ECO:0007669"/>
    <property type="project" value="InterPro"/>
</dbReference>